<sequence length="210" mass="25027">MNICEKYYWITEHPKIVEFADSAMIEVTPHMVCPETNQIETLEILNTKLQFWVEFMIPHFDEQFKVYGHAHDWELDCGGDTWEEAIDNLYQKVLEKYGNYTQEDLDKQRDEAMKDFDFDKWFDEATVMNQTEHRDMLEQYEIDEFNRDIEHIELLLPVLSNLLKDPNITMKQYSDIELEITCATHDLYVAKKSVECGYNVETYGIPDENI</sequence>
<organism evidence="1 2">
    <name type="scientific">Yersinia phage fHe-Yen9-03</name>
    <dbReference type="NCBI Taxonomy" id="2052743"/>
    <lineage>
        <taxon>Viruses</taxon>
        <taxon>Duplodnaviria</taxon>
        <taxon>Heunggongvirae</taxon>
        <taxon>Uroviricota</taxon>
        <taxon>Caudoviricetes</taxon>
        <taxon>Eneladusvirus</taxon>
        <taxon>Eneladusvirus Yen904</taxon>
    </lineage>
</organism>
<protein>
    <submittedName>
        <fullName evidence="1">Uncharacterized protein</fullName>
    </submittedName>
</protein>
<dbReference type="Proteomes" id="UP000241364">
    <property type="component" value="Chromosome i"/>
</dbReference>
<dbReference type="EMBL" id="LT960552">
    <property type="protein sequence ID" value="SOK58936.1"/>
    <property type="molecule type" value="Genomic_DNA"/>
</dbReference>
<evidence type="ECO:0000313" key="2">
    <source>
        <dbReference type="Proteomes" id="UP000241364"/>
    </source>
</evidence>
<name>A0A2C9CYQ9_9CAUD</name>
<proteinExistence type="predicted"/>
<evidence type="ECO:0000313" key="1">
    <source>
        <dbReference type="EMBL" id="SOK58936.1"/>
    </source>
</evidence>
<reference evidence="2" key="1">
    <citation type="submission" date="2017-10" db="EMBL/GenBank/DDBJ databases">
        <authorList>
            <person name="Skurnik M."/>
        </authorList>
    </citation>
    <scope>NUCLEOTIDE SEQUENCE [LARGE SCALE GENOMIC DNA]</scope>
    <source>
        <strain evidence="2">fHe-Yen9-03</strain>
    </source>
</reference>
<gene>
    <name evidence="1" type="primary">g128</name>
</gene>
<accession>A0A2C9CYQ9</accession>